<protein>
    <submittedName>
        <fullName evidence="4">GNAT family N-acetyltransferase</fullName>
    </submittedName>
</protein>
<comment type="caution">
    <text evidence="4">The sequence shown here is derived from an EMBL/GenBank/DDBJ whole genome shotgun (WGS) entry which is preliminary data.</text>
</comment>
<keyword evidence="5" id="KW-1185">Reference proteome</keyword>
<dbReference type="InterPro" id="IPR050832">
    <property type="entry name" value="Bact_Acetyltransf"/>
</dbReference>
<dbReference type="PROSITE" id="PS51186">
    <property type="entry name" value="GNAT"/>
    <property type="match status" value="1"/>
</dbReference>
<dbReference type="PANTHER" id="PTHR43877">
    <property type="entry name" value="AMINOALKYLPHOSPHONATE N-ACETYLTRANSFERASE-RELATED-RELATED"/>
    <property type="match status" value="1"/>
</dbReference>
<proteinExistence type="predicted"/>
<evidence type="ECO:0000313" key="4">
    <source>
        <dbReference type="EMBL" id="MBA4708236.1"/>
    </source>
</evidence>
<dbReference type="AlphaFoldDB" id="A0A838Y0R1"/>
<keyword evidence="1" id="KW-0808">Transferase</keyword>
<reference evidence="4 5" key="1">
    <citation type="submission" date="2020-07" db="EMBL/GenBank/DDBJ databases">
        <title>Draft genome sequence of violacein-producing bacteria and related species.</title>
        <authorList>
            <person name="Wilson H.S."/>
            <person name="De Leon M.E."/>
        </authorList>
    </citation>
    <scope>NUCLEOTIDE SEQUENCE [LARGE SCALE GENOMIC DNA]</scope>
    <source>
        <strain evidence="4 5">HSC-21Su07</strain>
    </source>
</reference>
<dbReference type="CDD" id="cd04301">
    <property type="entry name" value="NAT_SF"/>
    <property type="match status" value="1"/>
</dbReference>
<accession>A0A838Y0R1</accession>
<sequence length="156" mass="17068">MASLLQWQCHPFEGFTPHALYEMLQLRDRVFVLEQQSIYGDVDGIDLHCHHLLGRDDQGRLLGYARLIAPGVKYPDATAIGRVVLEPAARGKGLGNQLLAEAVAHSLRLYPGAPIMLSAQTAAQGLYERFGFVAVSAPYDDGGILHVDMRRSTLAA</sequence>
<dbReference type="GO" id="GO:0016747">
    <property type="term" value="F:acyltransferase activity, transferring groups other than amino-acyl groups"/>
    <property type="evidence" value="ECO:0007669"/>
    <property type="project" value="InterPro"/>
</dbReference>
<evidence type="ECO:0000259" key="3">
    <source>
        <dbReference type="PROSITE" id="PS51186"/>
    </source>
</evidence>
<keyword evidence="2" id="KW-0012">Acyltransferase</keyword>
<dbReference type="InterPro" id="IPR000182">
    <property type="entry name" value="GNAT_dom"/>
</dbReference>
<gene>
    <name evidence="4" type="ORF">H2Z84_07555</name>
</gene>
<dbReference type="InterPro" id="IPR016181">
    <property type="entry name" value="Acyl_CoA_acyltransferase"/>
</dbReference>
<dbReference type="SUPFAM" id="SSF55729">
    <property type="entry name" value="Acyl-CoA N-acyltransferases (Nat)"/>
    <property type="match status" value="1"/>
</dbReference>
<evidence type="ECO:0000313" key="5">
    <source>
        <dbReference type="Proteomes" id="UP000545606"/>
    </source>
</evidence>
<dbReference type="EMBL" id="JACERN010000023">
    <property type="protein sequence ID" value="MBA4708236.1"/>
    <property type="molecule type" value="Genomic_DNA"/>
</dbReference>
<dbReference type="Gene3D" id="3.40.630.30">
    <property type="match status" value="1"/>
</dbReference>
<dbReference type="Pfam" id="PF13673">
    <property type="entry name" value="Acetyltransf_10"/>
    <property type="match status" value="1"/>
</dbReference>
<name>A0A838Y0R1_9NEIS</name>
<dbReference type="RefSeq" id="WP_181835438.1">
    <property type="nucleotide sequence ID" value="NZ_JACERN010000023.1"/>
</dbReference>
<dbReference type="Proteomes" id="UP000545606">
    <property type="component" value="Unassembled WGS sequence"/>
</dbReference>
<organism evidence="4 5">
    <name type="scientific">Aquitalea aquatica</name>
    <dbReference type="NCBI Taxonomy" id="3044273"/>
    <lineage>
        <taxon>Bacteria</taxon>
        <taxon>Pseudomonadati</taxon>
        <taxon>Pseudomonadota</taxon>
        <taxon>Betaproteobacteria</taxon>
        <taxon>Neisseriales</taxon>
        <taxon>Chromobacteriaceae</taxon>
        <taxon>Aquitalea</taxon>
    </lineage>
</organism>
<feature type="domain" description="N-acetyltransferase" evidence="3">
    <location>
        <begin position="10"/>
        <end position="154"/>
    </location>
</feature>
<evidence type="ECO:0000256" key="2">
    <source>
        <dbReference type="ARBA" id="ARBA00023315"/>
    </source>
</evidence>
<evidence type="ECO:0000256" key="1">
    <source>
        <dbReference type="ARBA" id="ARBA00022679"/>
    </source>
</evidence>